<keyword evidence="5" id="KW-1185">Reference proteome</keyword>
<accession>A0A2S6A719</accession>
<dbReference type="PROSITE" id="PS51257">
    <property type="entry name" value="PROKAR_LIPOPROTEIN"/>
    <property type="match status" value="1"/>
</dbReference>
<dbReference type="EMBL" id="PSZD01000007">
    <property type="protein sequence ID" value="PPJ28507.1"/>
    <property type="molecule type" value="Genomic_DNA"/>
</dbReference>
<evidence type="ECO:0000313" key="5">
    <source>
        <dbReference type="Proteomes" id="UP000238356"/>
    </source>
</evidence>
<gene>
    <name evidence="4" type="ORF">C5F51_13020</name>
</gene>
<proteinExistence type="predicted"/>
<reference evidence="4 5" key="1">
    <citation type="submission" date="2018-02" db="EMBL/GenBank/DDBJ databases">
        <title>8 Nocardia nova and 1 Nocardia cyriacigeorgica strain used for evolution to TMP-SMX.</title>
        <authorList>
            <person name="Mehta H."/>
            <person name="Weng J."/>
            <person name="Shamoo Y."/>
        </authorList>
    </citation>
    <scope>NUCLEOTIDE SEQUENCE [LARGE SCALE GENOMIC DNA]</scope>
    <source>
        <strain evidence="4 5">BAA2227</strain>
    </source>
</reference>
<dbReference type="Pfam" id="PF24092">
    <property type="entry name" value="DUF7373_C"/>
    <property type="match status" value="1"/>
</dbReference>
<feature type="signal peptide" evidence="1">
    <location>
        <begin position="1"/>
        <end position="18"/>
    </location>
</feature>
<evidence type="ECO:0000313" key="4">
    <source>
        <dbReference type="EMBL" id="PPJ28507.1"/>
    </source>
</evidence>
<evidence type="ECO:0000259" key="2">
    <source>
        <dbReference type="Pfam" id="PF24088"/>
    </source>
</evidence>
<dbReference type="Proteomes" id="UP000238356">
    <property type="component" value="Unassembled WGS sequence"/>
</dbReference>
<evidence type="ECO:0000256" key="1">
    <source>
        <dbReference type="SAM" id="SignalP"/>
    </source>
</evidence>
<sequence length="433" mass="46320">MKKFPFRVFLLIATLVTAAGCGEVRSGLPAAGEIDVRHLDVGPYSTEPIDTYKEYSHSVANGFESGIIRLTNHTATGLDIDPKLKFGTGTQSIAPLSMDTTANVSDVEKILSKAGAAAAVRNKVMFGFASGSSDHEPDRSGTSMPAATLVTLGVMQFPTEADAARAAGEIEQADFDVARDANRSVQLKNFPEAHSHWQPGTPTLGSLISRSRYVVSLFVQVPDGGLPDIEALAEKAYAKQLPMLDALPPLSASDAVKLDPDTDGMLRRIINPNKLYTPASGSLATYEEQGFLHFQNDRAAAKSLFEATRLDRFTVSDAYIPSAVDYSAAGNAQAFGKGIFKNATGGAILYRSSGAASAADAYSRLLEAPDAHMSPKNVPDSKCAQLPDSGNYRQFSCAVRYHSFVAVVWGRQLDDAQQRAAAQYALLANSEWM</sequence>
<organism evidence="4 5">
    <name type="scientific">Nocardia nova</name>
    <dbReference type="NCBI Taxonomy" id="37330"/>
    <lineage>
        <taxon>Bacteria</taxon>
        <taxon>Bacillati</taxon>
        <taxon>Actinomycetota</taxon>
        <taxon>Actinomycetes</taxon>
        <taxon>Mycobacteriales</taxon>
        <taxon>Nocardiaceae</taxon>
        <taxon>Nocardia</taxon>
    </lineage>
</organism>
<protein>
    <submittedName>
        <fullName evidence="4">Uncharacterized protein</fullName>
    </submittedName>
</protein>
<dbReference type="Pfam" id="PF24088">
    <property type="entry name" value="DUF7373"/>
    <property type="match status" value="1"/>
</dbReference>
<dbReference type="InterPro" id="IPR056463">
    <property type="entry name" value="DUF7373_C"/>
</dbReference>
<feature type="domain" description="DUF7373" evidence="2">
    <location>
        <begin position="66"/>
        <end position="258"/>
    </location>
</feature>
<keyword evidence="1" id="KW-0732">Signal</keyword>
<dbReference type="AlphaFoldDB" id="A0A2S6A719"/>
<comment type="caution">
    <text evidence="4">The sequence shown here is derived from an EMBL/GenBank/DDBJ whole genome shotgun (WGS) entry which is preliminary data.</text>
</comment>
<evidence type="ECO:0000259" key="3">
    <source>
        <dbReference type="Pfam" id="PF24092"/>
    </source>
</evidence>
<name>A0A2S6A719_9NOCA</name>
<feature type="chain" id="PRO_5015518032" evidence="1">
    <location>
        <begin position="19"/>
        <end position="433"/>
    </location>
</feature>
<feature type="domain" description="DUF7373" evidence="3">
    <location>
        <begin position="265"/>
        <end position="430"/>
    </location>
</feature>
<dbReference type="InterPro" id="IPR055797">
    <property type="entry name" value="DUF7373"/>
</dbReference>
<dbReference type="RefSeq" id="WP_104363217.1">
    <property type="nucleotide sequence ID" value="NZ_PSZD01000007.1"/>
</dbReference>